<feature type="domain" description="THIF-type NAD/FAD binding fold" evidence="9">
    <location>
        <begin position="41"/>
        <end position="361"/>
    </location>
</feature>
<evidence type="ECO:0000313" key="14">
    <source>
        <dbReference type="Proteomes" id="UP000663829"/>
    </source>
</evidence>
<gene>
    <name evidence="10" type="ORF">GPM918_LOCUS7434</name>
    <name evidence="11" type="ORF">OVA965_LOCUS14127</name>
    <name evidence="12" type="ORF">SRO942_LOCUS7434</name>
    <name evidence="13" type="ORF">TMI583_LOCUS14130</name>
</gene>
<evidence type="ECO:0000313" key="13">
    <source>
        <dbReference type="EMBL" id="CAF3762103.1"/>
    </source>
</evidence>
<dbReference type="EMBL" id="CAJOBA010006062">
    <property type="protein sequence ID" value="CAF3762103.1"/>
    <property type="molecule type" value="Genomic_DNA"/>
</dbReference>
<evidence type="ECO:0000313" key="10">
    <source>
        <dbReference type="EMBL" id="CAF0877559.1"/>
    </source>
</evidence>
<evidence type="ECO:0000256" key="1">
    <source>
        <dbReference type="ARBA" id="ARBA00004123"/>
    </source>
</evidence>
<comment type="caution">
    <text evidence="10">The sequence shown here is derived from an EMBL/GenBank/DDBJ whole genome shotgun (WGS) entry which is preliminary data.</text>
</comment>
<dbReference type="Proteomes" id="UP000682733">
    <property type="component" value="Unassembled WGS sequence"/>
</dbReference>
<reference evidence="10" key="1">
    <citation type="submission" date="2021-02" db="EMBL/GenBank/DDBJ databases">
        <authorList>
            <person name="Nowell W R."/>
        </authorList>
    </citation>
    <scope>NUCLEOTIDE SEQUENCE</scope>
</reference>
<dbReference type="SUPFAM" id="SSF69572">
    <property type="entry name" value="Activating enzymes of the ubiquitin-like proteins"/>
    <property type="match status" value="1"/>
</dbReference>
<proteinExistence type="inferred from homology"/>
<evidence type="ECO:0000256" key="2">
    <source>
        <dbReference type="ARBA" id="ARBA00004718"/>
    </source>
</evidence>
<dbReference type="EMBL" id="CAJNOQ010001216">
    <property type="protein sequence ID" value="CAF0877559.1"/>
    <property type="molecule type" value="Genomic_DNA"/>
</dbReference>
<dbReference type="Proteomes" id="UP000663829">
    <property type="component" value="Unassembled WGS sequence"/>
</dbReference>
<dbReference type="EMBL" id="CAJOBC010001216">
    <property type="protein sequence ID" value="CAF3664240.1"/>
    <property type="molecule type" value="Genomic_DNA"/>
</dbReference>
<keyword evidence="4" id="KW-0833">Ubl conjugation pathway</keyword>
<dbReference type="PANTHER" id="PTHR10953:SF162">
    <property type="entry name" value="SUMO-ACTIVATING ENZYME SUBUNIT 1"/>
    <property type="match status" value="1"/>
</dbReference>
<dbReference type="GO" id="GO:0016925">
    <property type="term" value="P:protein sumoylation"/>
    <property type="evidence" value="ECO:0007669"/>
    <property type="project" value="TreeGrafter"/>
</dbReference>
<dbReference type="InterPro" id="IPR000594">
    <property type="entry name" value="ThiF_NAD_FAD-bd"/>
</dbReference>
<evidence type="ECO:0000256" key="3">
    <source>
        <dbReference type="ARBA" id="ARBA00005673"/>
    </source>
</evidence>
<evidence type="ECO:0000259" key="9">
    <source>
        <dbReference type="Pfam" id="PF00899"/>
    </source>
</evidence>
<comment type="subunit">
    <text evidence="6">Heterodimer of SAE1 and UBA2/SAE2. The heterodimer corresponds to the two domains that are encoded on a single polypeptide chain in ubiquitin-activating enzyme E1. Interacts with UBE2I.</text>
</comment>
<dbReference type="GO" id="GO:0005737">
    <property type="term" value="C:cytoplasm"/>
    <property type="evidence" value="ECO:0007669"/>
    <property type="project" value="TreeGrafter"/>
</dbReference>
<keyword evidence="5" id="KW-0539">Nucleus</keyword>
<accession>A0A813Y3E1</accession>
<evidence type="ECO:0000256" key="7">
    <source>
        <dbReference type="ARBA" id="ARBA00044187"/>
    </source>
</evidence>
<organism evidence="10 14">
    <name type="scientific">Didymodactylos carnosus</name>
    <dbReference type="NCBI Taxonomy" id="1234261"/>
    <lineage>
        <taxon>Eukaryota</taxon>
        <taxon>Metazoa</taxon>
        <taxon>Spiralia</taxon>
        <taxon>Gnathifera</taxon>
        <taxon>Rotifera</taxon>
        <taxon>Eurotatoria</taxon>
        <taxon>Bdelloidea</taxon>
        <taxon>Philodinida</taxon>
        <taxon>Philodinidae</taxon>
        <taxon>Didymodactylos</taxon>
    </lineage>
</organism>
<dbReference type="Gene3D" id="3.40.50.720">
    <property type="entry name" value="NAD(P)-binding Rossmann-like Domain"/>
    <property type="match status" value="1"/>
</dbReference>
<evidence type="ECO:0000256" key="6">
    <source>
        <dbReference type="ARBA" id="ARBA00026003"/>
    </source>
</evidence>
<keyword evidence="14" id="KW-1185">Reference proteome</keyword>
<protein>
    <recommendedName>
        <fullName evidence="7">SUMO-activating enzyme subunit 1</fullName>
    </recommendedName>
    <alternativeName>
        <fullName evidence="8">Ubiquitin-like 1-activating enzyme E1A</fullName>
    </alternativeName>
</protein>
<comment type="subcellular location">
    <subcellularLocation>
        <location evidence="1">Nucleus</location>
    </subcellularLocation>
</comment>
<dbReference type="InterPro" id="IPR035985">
    <property type="entry name" value="Ubiquitin-activating_enz"/>
</dbReference>
<comment type="similarity">
    <text evidence="3">Belongs to the ubiquitin-activating E1 family.</text>
</comment>
<dbReference type="AlphaFoldDB" id="A0A813Y3E1"/>
<dbReference type="EMBL" id="CAJNOK010006055">
    <property type="protein sequence ID" value="CAF0992102.1"/>
    <property type="molecule type" value="Genomic_DNA"/>
</dbReference>
<dbReference type="GO" id="GO:0031510">
    <property type="term" value="C:SUMO activating enzyme complex"/>
    <property type="evidence" value="ECO:0007669"/>
    <property type="project" value="TreeGrafter"/>
</dbReference>
<dbReference type="Pfam" id="PF00899">
    <property type="entry name" value="ThiF"/>
    <property type="match status" value="1"/>
</dbReference>
<dbReference type="Proteomes" id="UP000677228">
    <property type="component" value="Unassembled WGS sequence"/>
</dbReference>
<comment type="pathway">
    <text evidence="2">Protein modification; protein sumoylation.</text>
</comment>
<dbReference type="PRINTS" id="PR01849">
    <property type="entry name" value="UBIQUITINACT"/>
</dbReference>
<evidence type="ECO:0000256" key="4">
    <source>
        <dbReference type="ARBA" id="ARBA00022786"/>
    </source>
</evidence>
<sequence>MSNKTVERNVNLKSSLMMTFENSADVLETNSMLTDDEATLYDRQIRLWGADAQLKLRQTRLLIINVNSLSIEVCKNLCLAGVAGITIMDNEKVKQSDVDHSLTLTISKENINEYKAECTCKMLQQLNPRVHMLADYQRTIEEIDINYLNSFDFVCIFNHFNYQQILYLNNLCHQTKNNDRHINFFCAATFGLYGYVFKDLGESYDYFSAISLGTETLIKGEGGHPSESQKNEQITKKNERKFITFEKALKTEWRPSKRREIYRSGLTTYTLLKALLAFFEKYQRVPELKTHDIDIPNLLSIIKHLDQTATTSKDIDSSMNDNELNEEMLTDILNDNNAVASIVGGAMSHDIVKALLRSMITPNPLSNTIITQLIHQPSSDSSTAILITTTISALATSSPARLCQYQS</sequence>
<evidence type="ECO:0000256" key="5">
    <source>
        <dbReference type="ARBA" id="ARBA00023242"/>
    </source>
</evidence>
<dbReference type="OrthoDB" id="412647at2759"/>
<dbReference type="InterPro" id="IPR045886">
    <property type="entry name" value="ThiF/MoeB/HesA"/>
</dbReference>
<dbReference type="GO" id="GO:0019948">
    <property type="term" value="F:SUMO activating enzyme activity"/>
    <property type="evidence" value="ECO:0007669"/>
    <property type="project" value="TreeGrafter"/>
</dbReference>
<dbReference type="Proteomes" id="UP000681722">
    <property type="component" value="Unassembled WGS sequence"/>
</dbReference>
<dbReference type="PANTHER" id="PTHR10953">
    <property type="entry name" value="UBIQUITIN-ACTIVATING ENZYME E1"/>
    <property type="match status" value="1"/>
</dbReference>
<evidence type="ECO:0000313" key="12">
    <source>
        <dbReference type="EMBL" id="CAF3664240.1"/>
    </source>
</evidence>
<name>A0A813Y3E1_9BILA</name>
<evidence type="ECO:0000256" key="8">
    <source>
        <dbReference type="ARBA" id="ARBA00044354"/>
    </source>
</evidence>
<evidence type="ECO:0000313" key="11">
    <source>
        <dbReference type="EMBL" id="CAF0992102.1"/>
    </source>
</evidence>
<dbReference type="InterPro" id="IPR000011">
    <property type="entry name" value="UBQ/SUMO-activ_enz_E1-like"/>
</dbReference>